<name>A0ABY6KJ58_9ARAC</name>
<dbReference type="Proteomes" id="UP001235939">
    <property type="component" value="Chromosome 06"/>
</dbReference>
<proteinExistence type="predicted"/>
<dbReference type="InterPro" id="IPR041426">
    <property type="entry name" value="Mos1_HTH"/>
</dbReference>
<evidence type="ECO:0000259" key="4">
    <source>
        <dbReference type="PROSITE" id="PS50102"/>
    </source>
</evidence>
<reference evidence="5 6" key="1">
    <citation type="submission" date="2022-01" db="EMBL/GenBank/DDBJ databases">
        <title>A chromosomal length assembly of Cordylochernes scorpioides.</title>
        <authorList>
            <person name="Zeh D."/>
            <person name="Zeh J."/>
        </authorList>
    </citation>
    <scope>NUCLEOTIDE SEQUENCE [LARGE SCALE GENOMIC DNA]</scope>
    <source>
        <strain evidence="5">IN4F17</strain>
        <tissue evidence="5">Whole Body</tissue>
    </source>
</reference>
<feature type="domain" description="Protein kinase" evidence="3">
    <location>
        <begin position="1"/>
        <end position="249"/>
    </location>
</feature>
<dbReference type="Gene3D" id="1.10.510.10">
    <property type="entry name" value="Transferase(Phosphotransferase) domain 1"/>
    <property type="match status" value="1"/>
</dbReference>
<dbReference type="Gene3D" id="1.10.10.1450">
    <property type="match status" value="1"/>
</dbReference>
<dbReference type="Pfam" id="PF00076">
    <property type="entry name" value="RRM_1"/>
    <property type="match status" value="1"/>
</dbReference>
<organism evidence="5 6">
    <name type="scientific">Cordylochernes scorpioides</name>
    <dbReference type="NCBI Taxonomy" id="51811"/>
    <lineage>
        <taxon>Eukaryota</taxon>
        <taxon>Metazoa</taxon>
        <taxon>Ecdysozoa</taxon>
        <taxon>Arthropoda</taxon>
        <taxon>Chelicerata</taxon>
        <taxon>Arachnida</taxon>
        <taxon>Pseudoscorpiones</taxon>
        <taxon>Cheliferoidea</taxon>
        <taxon>Chernetidae</taxon>
        <taxon>Cordylochernes</taxon>
    </lineage>
</organism>
<dbReference type="PANTHER" id="PTHR45880:SF1">
    <property type="entry name" value="RNA-BINDING MOTIF PROTEIN, X-LINKED 2"/>
    <property type="match status" value="1"/>
</dbReference>
<keyword evidence="1 2" id="KW-0694">RNA-binding</keyword>
<dbReference type="InterPro" id="IPR011009">
    <property type="entry name" value="Kinase-like_dom_sf"/>
</dbReference>
<dbReference type="InterPro" id="IPR035979">
    <property type="entry name" value="RBD_domain_sf"/>
</dbReference>
<protein>
    <submittedName>
        <fullName evidence="5">STK11</fullName>
    </submittedName>
</protein>
<evidence type="ECO:0000256" key="2">
    <source>
        <dbReference type="PROSITE-ProRule" id="PRU00176"/>
    </source>
</evidence>
<feature type="domain" description="RRM" evidence="4">
    <location>
        <begin position="9"/>
        <end position="90"/>
    </location>
</feature>
<sequence>MARPVANPGTVTTRTAPGSTLVAWTTEGNVIAVLSQYGEIVNLIRDKKTGKSKGFAFVCYEDQCSTILAVDNLNGIKVCNRTIRIDHVANYKMPKEFEDQDEITKKLQAKGCAPRLRHKQLKVSNVCPQALDRFAEKDICVTSQGSPAFQAPEIANGLESFLGFKVDIWSSGVTLYNITTGKYPFEGDNIYKLFDNIAKCPLVIPDNVDELLQELLKVPVENGVLRVCGHALISLVTEMEDQRICIKFFVKNRLKGAKIFWMLQTAYGNAVMSRRRVFEWYKRFKEVREETADKERSGRPSTSTIPEKVDKVLELVREDQRITVREVAEEAGISFGSTH</sequence>
<dbReference type="Pfam" id="PF17906">
    <property type="entry name" value="HTH_48"/>
    <property type="match status" value="1"/>
</dbReference>
<dbReference type="SMART" id="SM00220">
    <property type="entry name" value="S_TKc"/>
    <property type="match status" value="1"/>
</dbReference>
<evidence type="ECO:0000256" key="1">
    <source>
        <dbReference type="ARBA" id="ARBA00022884"/>
    </source>
</evidence>
<gene>
    <name evidence="5" type="ORF">LAZ67_6001453</name>
</gene>
<evidence type="ECO:0000313" key="6">
    <source>
        <dbReference type="Proteomes" id="UP001235939"/>
    </source>
</evidence>
<dbReference type="SMART" id="SM00360">
    <property type="entry name" value="RRM"/>
    <property type="match status" value="1"/>
</dbReference>
<dbReference type="PROSITE" id="PS50102">
    <property type="entry name" value="RRM"/>
    <property type="match status" value="1"/>
</dbReference>
<dbReference type="InterPro" id="IPR000504">
    <property type="entry name" value="RRM_dom"/>
</dbReference>
<dbReference type="SUPFAM" id="SSF54928">
    <property type="entry name" value="RNA-binding domain, RBD"/>
    <property type="match status" value="1"/>
</dbReference>
<dbReference type="SUPFAM" id="SSF56112">
    <property type="entry name" value="Protein kinase-like (PK-like)"/>
    <property type="match status" value="1"/>
</dbReference>
<dbReference type="Gene3D" id="3.30.70.330">
    <property type="match status" value="1"/>
</dbReference>
<dbReference type="Pfam" id="PF00069">
    <property type="entry name" value="Pkinase"/>
    <property type="match status" value="1"/>
</dbReference>
<dbReference type="InterPro" id="IPR012677">
    <property type="entry name" value="Nucleotide-bd_a/b_plait_sf"/>
</dbReference>
<evidence type="ECO:0000313" key="5">
    <source>
        <dbReference type="EMBL" id="UYV68883.1"/>
    </source>
</evidence>
<dbReference type="EMBL" id="CP092868">
    <property type="protein sequence ID" value="UYV68883.1"/>
    <property type="molecule type" value="Genomic_DNA"/>
</dbReference>
<evidence type="ECO:0000259" key="3">
    <source>
        <dbReference type="PROSITE" id="PS50011"/>
    </source>
</evidence>
<accession>A0ABY6KJ58</accession>
<dbReference type="InterPro" id="IPR000719">
    <property type="entry name" value="Prot_kinase_dom"/>
</dbReference>
<keyword evidence="6" id="KW-1185">Reference proteome</keyword>
<dbReference type="PROSITE" id="PS50011">
    <property type="entry name" value="PROTEIN_KINASE_DOM"/>
    <property type="match status" value="1"/>
</dbReference>
<dbReference type="InterPro" id="IPR051847">
    <property type="entry name" value="RNA_proc/Spliceosome_comp"/>
</dbReference>
<dbReference type="PANTHER" id="PTHR45880">
    <property type="entry name" value="RNA-BINDING MOTIF PROTEIN, X-LINKED 2"/>
    <property type="match status" value="1"/>
</dbReference>